<evidence type="ECO:0000313" key="19">
    <source>
        <dbReference type="EMBL" id="MFC3914971.1"/>
    </source>
</evidence>
<dbReference type="EMBL" id="JBHSAF010000015">
    <property type="protein sequence ID" value="MFC3914971.1"/>
    <property type="molecule type" value="Genomic_DNA"/>
</dbReference>
<evidence type="ECO:0000256" key="9">
    <source>
        <dbReference type="ARBA" id="ARBA00023002"/>
    </source>
</evidence>
<dbReference type="Pfam" id="PF00310">
    <property type="entry name" value="GATase_2"/>
    <property type="match status" value="1"/>
</dbReference>
<comment type="pathway">
    <text evidence="14">Amino-acid biosynthesis.</text>
</comment>
<organism evidence="19 20">
    <name type="scientific">Pseudaeromonas sharmana</name>
    <dbReference type="NCBI Taxonomy" id="328412"/>
    <lineage>
        <taxon>Bacteria</taxon>
        <taxon>Pseudomonadati</taxon>
        <taxon>Pseudomonadota</taxon>
        <taxon>Gammaproteobacteria</taxon>
        <taxon>Aeromonadales</taxon>
        <taxon>Aeromonadaceae</taxon>
        <taxon>Pseudaeromonas</taxon>
    </lineage>
</organism>
<evidence type="ECO:0000259" key="18">
    <source>
        <dbReference type="Pfam" id="PF04898"/>
    </source>
</evidence>
<sequence length="1265" mass="138274">MSNQHSCDEQQTAGFGLLVQTHGVASHKLIRMAIAGLSRLQQPTSARLEPIPGCGLLLQKPDTFFRALAESAGWNLSRRYAVGMLFLSQDPLRAAESRRIVAEELAKETLSLVGWRSVPVNPRVLTPAAQAALPRIEQLFVNAPPGWVMKDLDRRLYVARRRIEKRLAPLDPDFYVASLSNQVIVYKGWCHAADLPRFYLDLADIRLQSAICLFHKGTTPAGPVDWRHVQPHRFLAHSGHITTLAGNRQWAQARAYKFASPLLPDLQTAAPFVNQDDTGAASLDNMLELFLAGGLDLFRAVRLLVPPAWTHHPDIDVELKAFYDFNSMHMEPWEGPGALLMSDGRFAACALDRHGRRPARYLLTHDKILMLASESGIWDCSPDEVAEKGRVGAGELLVVDTYTAKLWSNFEIDNDLKHRHPYQEWLTEHRRVLLPFDAMADTQIGCRELDDVSLRRNQQLFALSQEAIAELQQSLLSAPSSTATRCHAGDVVYRHLLPCSAPLGVMPLNPVLDRPMMSLTTCMGREQNVFNETYGHAHRLQFSSPLLQFSDLRQLQSLDDTHYSFEVLDMTFEAAEGLVSALDRLSLQALEAVRRGIVLLILSDRIAEPLRLPIPAVLATAAVQQALVEAQLRCDCNLILDTGSVSSAHHAAILLGCGATAIYPYLAYETLASLVESGQLALTLRQTLQRYRQHLEEGLYRALARLGIGSLASFRCARLFEISGLAVEVTRRCFPGIACEPGNLDFARLTRMLLQQRDGIAVASAPAETRTRSAADDRPAAPEQPWHPLLSRLHTVAARLEAEEVCRLQAERTNVTPQRLIAAAEIQIDLLAKHDAEPPQHRDLGSLPALAQLLYELRILNPAARLTLRMELQPGLECHVASLIQAGIQRLSLVVGADAVTPGPCTDQRWSTALSRLHDWLSEQGCRQSLQLQLQLETERLPADHLLHAFAQGADNIVLPISATERLTLAEQLWPEMVRLGLAPPTGEPTEHQGTVTESAAPLAMPAGRLEQQMRRELAPALATAQGGDYHFVIDNRDRAIAVWLTAARLAGIARPQPQPPMTLNFDGSAGDGFGSWNSDGIQLRLTGDANNHVGRGMAGGELVIRPHLGVSFRSEDAVLLGDHALYGATGGRLFAAGRAGDYFAACNQGASAVVEGVGDHACEAMRAGTVLILGTVGINLAAGLRGGMIIVHDPQHKLTSRQAPLSPRPVPLTALPEVQAIFHSLLHAHLDATGSVLAKTVLADLPSHLSSFMVITAAATSPSV</sequence>
<dbReference type="InterPro" id="IPR050711">
    <property type="entry name" value="ET-N_metabolism_enzyme"/>
</dbReference>
<dbReference type="InterPro" id="IPR002489">
    <property type="entry name" value="Glu_synth_asu_C"/>
</dbReference>
<keyword evidence="4" id="KW-0028">Amino-acid biosynthesis</keyword>
<keyword evidence="10" id="KW-0408">Iron</keyword>
<dbReference type="PANTHER" id="PTHR11938">
    <property type="entry name" value="FAD NADPH DEHYDROGENASE/OXIDOREDUCTASE"/>
    <property type="match status" value="1"/>
</dbReference>
<dbReference type="RefSeq" id="WP_377154528.1">
    <property type="nucleotide sequence ID" value="NZ_JBHSAF010000015.1"/>
</dbReference>
<keyword evidence="8" id="KW-0315">Glutamine amidotransferase</keyword>
<evidence type="ECO:0000256" key="2">
    <source>
        <dbReference type="ARBA" id="ARBA00001927"/>
    </source>
</evidence>
<evidence type="ECO:0000256" key="8">
    <source>
        <dbReference type="ARBA" id="ARBA00022962"/>
    </source>
</evidence>
<evidence type="ECO:0000256" key="5">
    <source>
        <dbReference type="ARBA" id="ARBA00022630"/>
    </source>
</evidence>
<comment type="cofactor">
    <cofactor evidence="1">
        <name>FMN</name>
        <dbReference type="ChEBI" id="CHEBI:58210"/>
    </cofactor>
</comment>
<evidence type="ECO:0000256" key="11">
    <source>
        <dbReference type="ARBA" id="ARBA00023014"/>
    </source>
</evidence>
<dbReference type="Pfam" id="PF01493">
    <property type="entry name" value="GXGXG"/>
    <property type="match status" value="1"/>
</dbReference>
<dbReference type="Gene3D" id="3.20.20.70">
    <property type="entry name" value="Aldolase class I"/>
    <property type="match status" value="1"/>
</dbReference>
<evidence type="ECO:0000256" key="6">
    <source>
        <dbReference type="ARBA" id="ARBA00022643"/>
    </source>
</evidence>
<dbReference type="CDD" id="cd00713">
    <property type="entry name" value="GltS"/>
    <property type="match status" value="1"/>
</dbReference>
<evidence type="ECO:0000256" key="1">
    <source>
        <dbReference type="ARBA" id="ARBA00001917"/>
    </source>
</evidence>
<evidence type="ECO:0000259" key="17">
    <source>
        <dbReference type="Pfam" id="PF01493"/>
    </source>
</evidence>
<evidence type="ECO:0000256" key="12">
    <source>
        <dbReference type="ARBA" id="ARBA00023164"/>
    </source>
</evidence>
<keyword evidence="7" id="KW-0479">Metal-binding</keyword>
<accession>A0ABV8CRZ0</accession>
<proteinExistence type="inferred from homology"/>
<dbReference type="InterPro" id="IPR006982">
    <property type="entry name" value="Glu_synth_centr_N"/>
</dbReference>
<keyword evidence="6" id="KW-0288">FMN</keyword>
<evidence type="ECO:0000256" key="14">
    <source>
        <dbReference type="ARBA" id="ARBA00029440"/>
    </source>
</evidence>
<dbReference type="Pfam" id="PF04898">
    <property type="entry name" value="Glu_syn_central"/>
    <property type="match status" value="1"/>
</dbReference>
<evidence type="ECO:0000313" key="20">
    <source>
        <dbReference type="Proteomes" id="UP001595692"/>
    </source>
</evidence>
<evidence type="ECO:0000256" key="10">
    <source>
        <dbReference type="ARBA" id="ARBA00023004"/>
    </source>
</evidence>
<comment type="similarity">
    <text evidence="3">Belongs to the glutamate synthase family.</text>
</comment>
<keyword evidence="11" id="KW-0411">Iron-sulfur</keyword>
<gene>
    <name evidence="19" type="ORF">ACFOSS_16135</name>
</gene>
<dbReference type="InterPro" id="IPR017932">
    <property type="entry name" value="GATase_2_dom"/>
</dbReference>
<feature type="domain" description="Glutamine amidotransferase type-2" evidence="16">
    <location>
        <begin position="14"/>
        <end position="425"/>
    </location>
</feature>
<feature type="domain" description="Glutamate synthase central-N" evidence="18">
    <location>
        <begin position="507"/>
        <end position="725"/>
    </location>
</feature>
<keyword evidence="20" id="KW-1185">Reference proteome</keyword>
<feature type="domain" description="Glutamate synthase alpha subunit C-terminal" evidence="17">
    <location>
        <begin position="1058"/>
        <end position="1202"/>
    </location>
</feature>
<dbReference type="Gene3D" id="2.160.20.60">
    <property type="entry name" value="Glutamate synthase, alpha subunit, C-terminal domain"/>
    <property type="match status" value="1"/>
</dbReference>
<dbReference type="SUPFAM" id="SSF56235">
    <property type="entry name" value="N-terminal nucleophile aminohydrolases (Ntn hydrolases)"/>
    <property type="match status" value="1"/>
</dbReference>
<reference evidence="20" key="1">
    <citation type="journal article" date="2019" name="Int. J. Syst. Evol. Microbiol.">
        <title>The Global Catalogue of Microorganisms (GCM) 10K type strain sequencing project: providing services to taxonomists for standard genome sequencing and annotation.</title>
        <authorList>
            <consortium name="The Broad Institute Genomics Platform"/>
            <consortium name="The Broad Institute Genome Sequencing Center for Infectious Disease"/>
            <person name="Wu L."/>
            <person name="Ma J."/>
        </authorList>
    </citation>
    <scope>NUCLEOTIDE SEQUENCE [LARGE SCALE GENOMIC DNA]</scope>
    <source>
        <strain evidence="20">CCUG 54939</strain>
    </source>
</reference>
<name>A0ABV8CRZ0_9GAMM</name>
<dbReference type="InterPro" id="IPR036485">
    <property type="entry name" value="Glu_synth_asu_C_sf"/>
</dbReference>
<evidence type="ECO:0000256" key="4">
    <source>
        <dbReference type="ARBA" id="ARBA00022605"/>
    </source>
</evidence>
<dbReference type="InterPro" id="IPR029055">
    <property type="entry name" value="Ntn_hydrolases_N"/>
</dbReference>
<evidence type="ECO:0000259" key="16">
    <source>
        <dbReference type="Pfam" id="PF00310"/>
    </source>
</evidence>
<dbReference type="InterPro" id="IPR013785">
    <property type="entry name" value="Aldolase_TIM"/>
</dbReference>
<evidence type="ECO:0000256" key="3">
    <source>
        <dbReference type="ARBA" id="ARBA00009716"/>
    </source>
</evidence>
<comment type="caution">
    <text evidence="19">The sequence shown here is derived from an EMBL/GenBank/DDBJ whole genome shotgun (WGS) entry which is preliminary data.</text>
</comment>
<keyword evidence="9" id="KW-0560">Oxidoreductase</keyword>
<dbReference type="Gene3D" id="3.60.20.10">
    <property type="entry name" value="Glutamine Phosphoribosylpyrophosphate, subunit 1, domain 1"/>
    <property type="match status" value="1"/>
</dbReference>
<dbReference type="SUPFAM" id="SSF69336">
    <property type="entry name" value="Alpha subunit of glutamate synthase, C-terminal domain"/>
    <property type="match status" value="1"/>
</dbReference>
<keyword evidence="5" id="KW-0285">Flavoprotein</keyword>
<evidence type="ECO:0000256" key="15">
    <source>
        <dbReference type="SAM" id="MobiDB-lite"/>
    </source>
</evidence>
<keyword evidence="13" id="KW-0003">3Fe-4S</keyword>
<dbReference type="Proteomes" id="UP001595692">
    <property type="component" value="Unassembled WGS sequence"/>
</dbReference>
<feature type="compositionally biased region" description="Basic and acidic residues" evidence="15">
    <location>
        <begin position="769"/>
        <end position="780"/>
    </location>
</feature>
<protein>
    <submittedName>
        <fullName evidence="19">Glutamate synthase central domain-containing protein</fullName>
    </submittedName>
</protein>
<evidence type="ECO:0000256" key="13">
    <source>
        <dbReference type="ARBA" id="ARBA00023291"/>
    </source>
</evidence>
<keyword evidence="12" id="KW-0314">Glutamate biosynthesis</keyword>
<comment type="cofactor">
    <cofactor evidence="2">
        <name>[3Fe-4S] cluster</name>
        <dbReference type="ChEBI" id="CHEBI:21137"/>
    </cofactor>
</comment>
<evidence type="ECO:0000256" key="7">
    <source>
        <dbReference type="ARBA" id="ARBA00022723"/>
    </source>
</evidence>
<dbReference type="SUPFAM" id="SSF51395">
    <property type="entry name" value="FMN-linked oxidoreductases"/>
    <property type="match status" value="1"/>
</dbReference>
<dbReference type="PANTHER" id="PTHR11938:SF148">
    <property type="entry name" value="GLUTAMATE SYNTHASE [NADPH] LARGE CHAIN"/>
    <property type="match status" value="1"/>
</dbReference>
<feature type="region of interest" description="Disordered" evidence="15">
    <location>
        <begin position="765"/>
        <end position="784"/>
    </location>
</feature>